<dbReference type="Proteomes" id="UP000284403">
    <property type="component" value="Unassembled WGS sequence"/>
</dbReference>
<evidence type="ECO:0000313" key="2">
    <source>
        <dbReference type="EMBL" id="RNF15188.1"/>
    </source>
</evidence>
<keyword evidence="3" id="KW-1185">Reference proteome</keyword>
<accession>A0A3R7N9I7</accession>
<dbReference type="AlphaFoldDB" id="A0A3R7N9I7"/>
<feature type="region of interest" description="Disordered" evidence="1">
    <location>
        <begin position="628"/>
        <end position="654"/>
    </location>
</feature>
<sequence>MHDAVRGVRNSERAEEPKPQQEPAAPAVSVAAADVAVAVDGGVSPPTESLTRRFVHFLWACYKYIDAPLESALQQSVELAQFLETAQCASFLPRQQQQVRCGLWEMLRDAQAREVSVLELEKQMRLYGGLARGGAKRELASWPQPSRDAVGIAMGSCRRQSSSSHGGGAGNVAGSAWDGLSAADEDALLDALRARGRYHARLPRHANHCQRRSGGGKNPSLASRSSPQSCLRYALVAAPAASAGAAAAEPDDSAAVLGSVEFLTPGCPLCIAQGLLQGTWTSLHLLQLVNVASIAHLCAAPLLVPSDALSTTPREALCIGYHVAQHQLKLAVGFLLAVAAPPAPSPQTTPATLQEQSTGSVADEERKHHTDVVRVISSLATHGLEVCVHILAALRCLEPGNAYVVLLHAVVLAFCDRDGVCKAKQLLRGFITSVLAVSSGKALQGDCDTYDMWLRFESALGGGNVARPDGEEGMLLLEQVATGILFSVFLELLELKQLPPLLTRGPYATACDARTRATAATAVAACLRARDVLDTMLQPRLDKLCDAADGAICTRGRQSQSLCWLLRGTICHTLNALSLAPSTAAILSLAYDAEAPLACTREAVKRSDAAQEFVGHPLAPAWTEQMLGGLEGGAGRPGGNRLPSAHSDEDGEAATAEWRLRVDGDDAAAAAAAGGGDWWRCGCASPA</sequence>
<reference evidence="2 3" key="1">
    <citation type="journal article" date="2018" name="BMC Genomics">
        <title>Genomic comparison of Trypanosoma conorhini and Trypanosoma rangeli to Trypanosoma cruzi strains of high and low virulence.</title>
        <authorList>
            <person name="Bradwell K.R."/>
            <person name="Koparde V.N."/>
            <person name="Matveyev A.V."/>
            <person name="Serrano M.G."/>
            <person name="Alves J.M."/>
            <person name="Parikh H."/>
            <person name="Huang B."/>
            <person name="Lee V."/>
            <person name="Espinosa-Alvarez O."/>
            <person name="Ortiz P.A."/>
            <person name="Costa-Martins A.G."/>
            <person name="Teixeira M.M."/>
            <person name="Buck G.A."/>
        </authorList>
    </citation>
    <scope>NUCLEOTIDE SEQUENCE [LARGE SCALE GENOMIC DNA]</scope>
    <source>
        <strain evidence="2 3">025E</strain>
    </source>
</reference>
<dbReference type="EMBL" id="MKKU01000335">
    <property type="protein sequence ID" value="RNF15188.1"/>
    <property type="molecule type" value="Genomic_DNA"/>
</dbReference>
<dbReference type="RefSeq" id="XP_029227410.1">
    <property type="nucleotide sequence ID" value="XM_029372530.1"/>
</dbReference>
<protein>
    <submittedName>
        <fullName evidence="2">Uncharacterized protein</fullName>
    </submittedName>
</protein>
<feature type="region of interest" description="Disordered" evidence="1">
    <location>
        <begin position="345"/>
        <end position="366"/>
    </location>
</feature>
<dbReference type="GeneID" id="40319248"/>
<comment type="caution">
    <text evidence="2">The sequence shown here is derived from an EMBL/GenBank/DDBJ whole genome shotgun (WGS) entry which is preliminary data.</text>
</comment>
<name>A0A3R7N9I7_9TRYP</name>
<evidence type="ECO:0000256" key="1">
    <source>
        <dbReference type="SAM" id="MobiDB-lite"/>
    </source>
</evidence>
<proteinExistence type="predicted"/>
<dbReference type="OrthoDB" id="253013at2759"/>
<gene>
    <name evidence="2" type="ORF">Tco025E_05637</name>
</gene>
<feature type="compositionally biased region" description="Gly residues" evidence="1">
    <location>
        <begin position="629"/>
        <end position="638"/>
    </location>
</feature>
<feature type="region of interest" description="Disordered" evidence="1">
    <location>
        <begin position="203"/>
        <end position="224"/>
    </location>
</feature>
<feature type="region of interest" description="Disordered" evidence="1">
    <location>
        <begin position="1"/>
        <end position="26"/>
    </location>
</feature>
<evidence type="ECO:0000313" key="3">
    <source>
        <dbReference type="Proteomes" id="UP000284403"/>
    </source>
</evidence>
<organism evidence="2 3">
    <name type="scientific">Trypanosoma conorhini</name>
    <dbReference type="NCBI Taxonomy" id="83891"/>
    <lineage>
        <taxon>Eukaryota</taxon>
        <taxon>Discoba</taxon>
        <taxon>Euglenozoa</taxon>
        <taxon>Kinetoplastea</taxon>
        <taxon>Metakinetoplastina</taxon>
        <taxon>Trypanosomatida</taxon>
        <taxon>Trypanosomatidae</taxon>
        <taxon>Trypanosoma</taxon>
    </lineage>
</organism>
<feature type="compositionally biased region" description="Basic and acidic residues" evidence="1">
    <location>
        <begin position="1"/>
        <end position="19"/>
    </location>
</feature>